<dbReference type="Gene3D" id="2.120.10.30">
    <property type="entry name" value="TolB, C-terminal domain"/>
    <property type="match status" value="1"/>
</dbReference>
<comment type="similarity">
    <text evidence="1">Belongs to the SMP-30/CGR1 family.</text>
</comment>
<sequence>MQWQPVSPDRFLLAEGPFWDAPAQALYFVDIAGQLACRLDASGLRRWALHAPVSAFIPTTAGDALVTLPSGVHRLDLASSTDQPALQLFSKVDPVSGNRPNEARCDRTGRLWLGTMQNNLGPAAEDIPVTHDSGSLFRVDASGGVTTVLERLGIPNTLEWSADGRFLYHADSKAGQLYRYHLTPDGALGEREPWAADGPGTPDGSALDSEGYLWNARWGGGCLLRFDPDGRIDRRVELPASHPTSCVFGGPDLRTLYVTSAMPAQGRAPMDGAVFSAVMDVAGTACTRFTMNPLPGNPAPVAK</sequence>
<dbReference type="PRINTS" id="PR01790">
    <property type="entry name" value="SMP30FAMILY"/>
</dbReference>
<proteinExistence type="inferred from homology"/>
<gene>
    <name evidence="3" type="ORF">HBH25_03050</name>
</gene>
<organism evidence="3 4">
    <name type="scientific">Pseudomonas quercus</name>
    <dbReference type="NCBI Taxonomy" id="2722792"/>
    <lineage>
        <taxon>Bacteria</taxon>
        <taxon>Pseudomonadati</taxon>
        <taxon>Pseudomonadota</taxon>
        <taxon>Gammaproteobacteria</taxon>
        <taxon>Pseudomonadales</taxon>
        <taxon>Pseudomonadaceae</taxon>
        <taxon>Pseudomonas</taxon>
    </lineage>
</organism>
<dbReference type="SUPFAM" id="SSF63829">
    <property type="entry name" value="Calcium-dependent phosphotriesterase"/>
    <property type="match status" value="1"/>
</dbReference>
<evidence type="ECO:0000256" key="1">
    <source>
        <dbReference type="ARBA" id="ARBA00008853"/>
    </source>
</evidence>
<feature type="domain" description="SMP-30/Gluconolactonase/LRE-like region" evidence="2">
    <location>
        <begin position="13"/>
        <end position="261"/>
    </location>
</feature>
<dbReference type="Pfam" id="PF08450">
    <property type="entry name" value="SGL"/>
    <property type="match status" value="1"/>
</dbReference>
<dbReference type="Proteomes" id="UP000746535">
    <property type="component" value="Unassembled WGS sequence"/>
</dbReference>
<comment type="caution">
    <text evidence="3">The sequence shown here is derived from an EMBL/GenBank/DDBJ whole genome shotgun (WGS) entry which is preliminary data.</text>
</comment>
<name>A0ABX0YC31_9PSED</name>
<evidence type="ECO:0000259" key="2">
    <source>
        <dbReference type="Pfam" id="PF08450"/>
    </source>
</evidence>
<dbReference type="InterPro" id="IPR011042">
    <property type="entry name" value="6-blade_b-propeller_TolB-like"/>
</dbReference>
<dbReference type="RefSeq" id="WP_168081335.1">
    <property type="nucleotide sequence ID" value="NZ_JAAVJI010000001.1"/>
</dbReference>
<accession>A0ABX0YC31</accession>
<reference evidence="3 4" key="1">
    <citation type="submission" date="2020-03" db="EMBL/GenBank/DDBJ databases">
        <authorList>
            <person name="Wang L."/>
            <person name="He N."/>
            <person name="Li Y."/>
            <person name="Fang Y."/>
            <person name="Zhang F."/>
        </authorList>
    </citation>
    <scope>NUCLEOTIDE SEQUENCE [LARGE SCALE GENOMIC DNA]</scope>
    <source>
        <strain evidence="4">hsmgli-8</strain>
    </source>
</reference>
<dbReference type="InterPro" id="IPR013658">
    <property type="entry name" value="SGL"/>
</dbReference>
<dbReference type="PANTHER" id="PTHR10907:SF47">
    <property type="entry name" value="REGUCALCIN"/>
    <property type="match status" value="1"/>
</dbReference>
<evidence type="ECO:0000313" key="3">
    <source>
        <dbReference type="EMBL" id="NJO99841.1"/>
    </source>
</evidence>
<evidence type="ECO:0000313" key="4">
    <source>
        <dbReference type="Proteomes" id="UP000746535"/>
    </source>
</evidence>
<dbReference type="PANTHER" id="PTHR10907">
    <property type="entry name" value="REGUCALCIN"/>
    <property type="match status" value="1"/>
</dbReference>
<keyword evidence="4" id="KW-1185">Reference proteome</keyword>
<dbReference type="InterPro" id="IPR005511">
    <property type="entry name" value="SMP-30"/>
</dbReference>
<dbReference type="EMBL" id="JAAVJI010000001">
    <property type="protein sequence ID" value="NJO99841.1"/>
    <property type="molecule type" value="Genomic_DNA"/>
</dbReference>
<protein>
    <submittedName>
        <fullName evidence="3">SMP-30/gluconolactonase/LRE family protein</fullName>
    </submittedName>
</protein>